<dbReference type="InterPro" id="IPR033428">
    <property type="entry name" value="DUF5118"/>
</dbReference>
<dbReference type="GO" id="GO:0008237">
    <property type="term" value="F:metallopeptidase activity"/>
    <property type="evidence" value="ECO:0007669"/>
    <property type="project" value="InterPro"/>
</dbReference>
<dbReference type="PANTHER" id="PTHR38478:SF1">
    <property type="entry name" value="ZINC DEPENDENT METALLOPROTEASE DOMAIN LIPOPROTEIN"/>
    <property type="match status" value="1"/>
</dbReference>
<dbReference type="Pfam" id="PF17148">
    <property type="entry name" value="DUF5117"/>
    <property type="match status" value="1"/>
</dbReference>
<dbReference type="SUPFAM" id="SSF55486">
    <property type="entry name" value="Metalloproteases ('zincins'), catalytic domain"/>
    <property type="match status" value="1"/>
</dbReference>
<evidence type="ECO:0000259" key="4">
    <source>
        <dbReference type="Pfam" id="PF17162"/>
    </source>
</evidence>
<sequence length="774" mass="83873">MDRRDGLFPVYWDAGAGKVWLEIPAMEQDFLYVNSLAAGLGSNDIGLDRSQLGGTRLVRFERVGPKVLMVQPNLDYRAATDNPAEEPAVREAFAEGVTWGFTASAETDGRTLIDVTDFLVRDAHGVAQTLRASGEGTFSLDKSRSAPVPAMLKAFPRNTELEARLTFTGDNPGREVRSVAADPNAVTVRIRHSFVALPEPGYEPRAFDPRAGYFPLTYADYAAPIGEDTRQRLLTRHRLECATPPDASGLCDVKEPIVYYLDPGTPEPVRGALLDGARWWAEAFEAAGFRDGYRVEVRPDSIDPLDARYSTIQWVHRSTRGWSYGASVVDPRTGEIIKGHVSLGSLRVRQDYLIAEGLLAPYAGADAGGFAQEADDPMLQLALARIRQLSAHEVGHTIGLAHNFAASAVGRESVMDYPAPLATVAGSGIDVGDAYGVGLGAWDVQAVRYGYTPEASELEQILRENQDRGLLYITDYDARPSGAASPVAALWDNGSDAVQSLRDEMAVRRIALDRFSEATIRDGRPLATLEEVLVPLYLRHRYQVEATAHLVGGVSYAYSARGDGAAAPEAVPGAVQREALDALLATLAPSELALPPAALQLIPPRPPGYYDGRERFDRRTGVTLDPIAPAETAANMVLSFLLDRERAARLVYQHDLDASQPGLRDIFARTQEALAAMPASGAYEQEIRRTVHTAWTQALMGLAADRSAAPAVRARTEAALRDLHGRYAAASGGSEDAAHAAWLAADIERFLDRDYDPEMAPRPVRTPPGSPIGD</sequence>
<proteinExistence type="predicted"/>
<dbReference type="PANTHER" id="PTHR38478">
    <property type="entry name" value="PEPTIDASE M1A AND M12B"/>
    <property type="match status" value="1"/>
</dbReference>
<dbReference type="InterPro" id="IPR024079">
    <property type="entry name" value="MetalloPept_cat_dom_sf"/>
</dbReference>
<organism evidence="5 6">
    <name type="scientific">Rubricoccus marinus</name>
    <dbReference type="NCBI Taxonomy" id="716817"/>
    <lineage>
        <taxon>Bacteria</taxon>
        <taxon>Pseudomonadati</taxon>
        <taxon>Rhodothermota</taxon>
        <taxon>Rhodothermia</taxon>
        <taxon>Rhodothermales</taxon>
        <taxon>Rubricoccaceae</taxon>
        <taxon>Rubricoccus</taxon>
    </lineage>
</organism>
<accession>A0A259U3K8</accession>
<dbReference type="Gene3D" id="3.40.390.10">
    <property type="entry name" value="Collagenase (Catalytic Domain)"/>
    <property type="match status" value="1"/>
</dbReference>
<gene>
    <name evidence="5" type="ORF">BSZ36_01495</name>
</gene>
<keyword evidence="6" id="KW-1185">Reference proteome</keyword>
<evidence type="ECO:0008006" key="7">
    <source>
        <dbReference type="Google" id="ProtNLM"/>
    </source>
</evidence>
<evidence type="ECO:0000259" key="3">
    <source>
        <dbReference type="Pfam" id="PF17148"/>
    </source>
</evidence>
<reference evidence="5 6" key="1">
    <citation type="submission" date="2016-11" db="EMBL/GenBank/DDBJ databases">
        <title>Study of marine rhodopsin-containing bacteria.</title>
        <authorList>
            <person name="Yoshizawa S."/>
            <person name="Kumagai Y."/>
            <person name="Kogure K."/>
        </authorList>
    </citation>
    <scope>NUCLEOTIDE SEQUENCE [LARGE SCALE GENOMIC DNA]</scope>
    <source>
        <strain evidence="5 6">SG-29</strain>
    </source>
</reference>
<protein>
    <recommendedName>
        <fullName evidence="7">Peptidase</fullName>
    </recommendedName>
</protein>
<feature type="domain" description="DUF5118" evidence="4">
    <location>
        <begin position="3"/>
        <end position="39"/>
    </location>
</feature>
<evidence type="ECO:0000256" key="1">
    <source>
        <dbReference type="SAM" id="MobiDB-lite"/>
    </source>
</evidence>
<feature type="compositionally biased region" description="Pro residues" evidence="1">
    <location>
        <begin position="764"/>
        <end position="774"/>
    </location>
</feature>
<comment type="caution">
    <text evidence="5">The sequence shown here is derived from an EMBL/GenBank/DDBJ whole genome shotgun (WGS) entry which is preliminary data.</text>
</comment>
<dbReference type="InParanoid" id="A0A259U3K8"/>
<dbReference type="EMBL" id="MQWB01000001">
    <property type="protein sequence ID" value="OZC04531.1"/>
    <property type="molecule type" value="Genomic_DNA"/>
</dbReference>
<evidence type="ECO:0000313" key="6">
    <source>
        <dbReference type="Proteomes" id="UP000216446"/>
    </source>
</evidence>
<feature type="domain" description="EcxA zinc-binding" evidence="2">
    <location>
        <begin position="377"/>
        <end position="674"/>
    </location>
</feature>
<dbReference type="Pfam" id="PF16313">
    <property type="entry name" value="DUF4953"/>
    <property type="match status" value="1"/>
</dbReference>
<dbReference type="CDD" id="cd04276">
    <property type="entry name" value="ZnMc_MMP_like_2"/>
    <property type="match status" value="1"/>
</dbReference>
<dbReference type="Pfam" id="PF17162">
    <property type="entry name" value="DUF5118"/>
    <property type="match status" value="1"/>
</dbReference>
<evidence type="ECO:0000259" key="2">
    <source>
        <dbReference type="Pfam" id="PF16313"/>
    </source>
</evidence>
<dbReference type="InterPro" id="IPR032534">
    <property type="entry name" value="EcxA_zinc-bd"/>
</dbReference>
<feature type="region of interest" description="Disordered" evidence="1">
    <location>
        <begin position="754"/>
        <end position="774"/>
    </location>
</feature>
<name>A0A259U3K8_9BACT</name>
<dbReference type="InterPro" id="IPR033413">
    <property type="entry name" value="DUF5117"/>
</dbReference>
<evidence type="ECO:0000313" key="5">
    <source>
        <dbReference type="EMBL" id="OZC04531.1"/>
    </source>
</evidence>
<dbReference type="Proteomes" id="UP000216446">
    <property type="component" value="Unassembled WGS sequence"/>
</dbReference>
<feature type="domain" description="DUF5117" evidence="3">
    <location>
        <begin position="51"/>
        <end position="241"/>
    </location>
</feature>
<dbReference type="InterPro" id="IPR034032">
    <property type="entry name" value="Zn_MMP-like_bac"/>
</dbReference>
<dbReference type="AlphaFoldDB" id="A0A259U3K8"/>